<dbReference type="GeneID" id="106464249"/>
<dbReference type="PANTHER" id="PTHR11461">
    <property type="entry name" value="SERINE PROTEASE INHIBITOR, SERPIN"/>
    <property type="match status" value="1"/>
</dbReference>
<dbReference type="InterPro" id="IPR023795">
    <property type="entry name" value="Serpin_CS"/>
</dbReference>
<dbReference type="InterPro" id="IPR036186">
    <property type="entry name" value="Serpin_sf"/>
</dbReference>
<sequence length="420" mass="47754">MKKEVIQAVVVLVFCALFRGSWAQCFSQNDTVNNNNDIERAVNRLVNGSHQFGLDLFRLLYEEHNHISSGLFFSPFSVWSALAVTLMGAKGQTEQEISNVLGVRELDKIVIARAYNYLHYREQSGSNSSSTYRLANKLFFQMNASLRQCLLEYFPTYITRVDFRADPEGSRQFINQWVEDQTNNKIKDLLPPFSVNPTTNFVIANAVYFKGTWLKQFDTKNNRKARFLTGPGQQKVVDMMFTTDVFLYGISEVLRCTAVELPYSGQELSMVILLPHQSNSSLDNLIRLITPSRLQELSNSMYPHQVVLYLPKFHIENDFDLAGTLQHLGLRDIFNPVFADLSGFTGYRDITVDAVRHKTYVDVNEEGTEAAAATGILATRISKPDGPTLFKANHPFLFFIRNNRLNLIVFMGTVNSPQNQ</sequence>
<comment type="similarity">
    <text evidence="3">Belongs to the serpin family.</text>
</comment>
<proteinExistence type="inferred from homology"/>
<evidence type="ECO:0000256" key="3">
    <source>
        <dbReference type="RuleBase" id="RU000411"/>
    </source>
</evidence>
<dbReference type="InterPro" id="IPR042185">
    <property type="entry name" value="Serpin_sf_2"/>
</dbReference>
<dbReference type="InterPro" id="IPR000215">
    <property type="entry name" value="Serpin_fam"/>
</dbReference>
<dbReference type="Pfam" id="PF00079">
    <property type="entry name" value="Serpin"/>
    <property type="match status" value="1"/>
</dbReference>
<gene>
    <name evidence="7" type="primary">LOC106464249</name>
</gene>
<dbReference type="Proteomes" id="UP000694941">
    <property type="component" value="Unplaced"/>
</dbReference>
<evidence type="ECO:0000256" key="2">
    <source>
        <dbReference type="ARBA" id="ARBA00022900"/>
    </source>
</evidence>
<evidence type="ECO:0000313" key="7">
    <source>
        <dbReference type="RefSeq" id="XP_013779833.1"/>
    </source>
</evidence>
<feature type="signal peptide" evidence="4">
    <location>
        <begin position="1"/>
        <end position="23"/>
    </location>
</feature>
<reference evidence="7" key="1">
    <citation type="submission" date="2025-08" db="UniProtKB">
        <authorList>
            <consortium name="RefSeq"/>
        </authorList>
    </citation>
    <scope>IDENTIFICATION</scope>
    <source>
        <tissue evidence="7">Muscle</tissue>
    </source>
</reference>
<dbReference type="RefSeq" id="XP_013779833.1">
    <property type="nucleotide sequence ID" value="XM_013924379.2"/>
</dbReference>
<name>A0ABM1BDK8_LIMPO</name>
<dbReference type="PANTHER" id="PTHR11461:SF278">
    <property type="entry name" value="SERINE PROTEASE INHIBITOR 88EA"/>
    <property type="match status" value="1"/>
</dbReference>
<dbReference type="Gene3D" id="2.30.39.10">
    <property type="entry name" value="Alpha-1-antitrypsin, domain 1"/>
    <property type="match status" value="2"/>
</dbReference>
<dbReference type="InterPro" id="IPR042178">
    <property type="entry name" value="Serpin_sf_1"/>
</dbReference>
<dbReference type="SUPFAM" id="SSF56574">
    <property type="entry name" value="Serpins"/>
    <property type="match status" value="1"/>
</dbReference>
<organism evidence="6 7">
    <name type="scientific">Limulus polyphemus</name>
    <name type="common">Atlantic horseshoe crab</name>
    <dbReference type="NCBI Taxonomy" id="6850"/>
    <lineage>
        <taxon>Eukaryota</taxon>
        <taxon>Metazoa</taxon>
        <taxon>Ecdysozoa</taxon>
        <taxon>Arthropoda</taxon>
        <taxon>Chelicerata</taxon>
        <taxon>Merostomata</taxon>
        <taxon>Xiphosura</taxon>
        <taxon>Limulidae</taxon>
        <taxon>Limulus</taxon>
    </lineage>
</organism>
<feature type="chain" id="PRO_5046571552" evidence="4">
    <location>
        <begin position="24"/>
        <end position="420"/>
    </location>
</feature>
<keyword evidence="6" id="KW-1185">Reference proteome</keyword>
<keyword evidence="4" id="KW-0732">Signal</keyword>
<dbReference type="PROSITE" id="PS00284">
    <property type="entry name" value="SERPIN"/>
    <property type="match status" value="1"/>
</dbReference>
<keyword evidence="2" id="KW-0722">Serine protease inhibitor</keyword>
<dbReference type="CDD" id="cd19594">
    <property type="entry name" value="serpin_crustaceans_chelicerates_insects"/>
    <property type="match status" value="1"/>
</dbReference>
<evidence type="ECO:0000259" key="5">
    <source>
        <dbReference type="SMART" id="SM00093"/>
    </source>
</evidence>
<keyword evidence="1" id="KW-0646">Protease inhibitor</keyword>
<evidence type="ECO:0000256" key="4">
    <source>
        <dbReference type="SAM" id="SignalP"/>
    </source>
</evidence>
<evidence type="ECO:0000313" key="6">
    <source>
        <dbReference type="Proteomes" id="UP000694941"/>
    </source>
</evidence>
<feature type="domain" description="Serpin" evidence="5">
    <location>
        <begin position="54"/>
        <end position="417"/>
    </location>
</feature>
<accession>A0ABM1BDK8</accession>
<protein>
    <submittedName>
        <fullName evidence="7">Serpin B3-like</fullName>
    </submittedName>
</protein>
<evidence type="ECO:0000256" key="1">
    <source>
        <dbReference type="ARBA" id="ARBA00022690"/>
    </source>
</evidence>
<dbReference type="InterPro" id="IPR023796">
    <property type="entry name" value="Serpin_dom"/>
</dbReference>
<dbReference type="SMART" id="SM00093">
    <property type="entry name" value="SERPIN"/>
    <property type="match status" value="1"/>
</dbReference>
<dbReference type="Gene3D" id="3.30.497.10">
    <property type="entry name" value="Antithrombin, subunit I, domain 2"/>
    <property type="match status" value="1"/>
</dbReference>